<dbReference type="EMBL" id="FONY01000028">
    <property type="protein sequence ID" value="SFF36284.1"/>
    <property type="molecule type" value="Genomic_DNA"/>
</dbReference>
<name>A0A1I2I279_9BACT</name>
<organism evidence="4 5">
    <name type="scientific">Thermoflexibacter ruber</name>
    <dbReference type="NCBI Taxonomy" id="1003"/>
    <lineage>
        <taxon>Bacteria</taxon>
        <taxon>Pseudomonadati</taxon>
        <taxon>Bacteroidota</taxon>
        <taxon>Cytophagia</taxon>
        <taxon>Cytophagales</taxon>
        <taxon>Thermoflexibacteraceae</taxon>
        <taxon>Thermoflexibacter</taxon>
    </lineage>
</organism>
<evidence type="ECO:0000259" key="3">
    <source>
        <dbReference type="PROSITE" id="PS01031"/>
    </source>
</evidence>
<dbReference type="Pfam" id="PF00011">
    <property type="entry name" value="HSP20"/>
    <property type="match status" value="1"/>
</dbReference>
<dbReference type="InterPro" id="IPR002068">
    <property type="entry name" value="A-crystallin/Hsp20_dom"/>
</dbReference>
<evidence type="ECO:0000256" key="1">
    <source>
        <dbReference type="PROSITE-ProRule" id="PRU00285"/>
    </source>
</evidence>
<dbReference type="STRING" id="1003.SAMN04488541_102837"/>
<feature type="domain" description="SHSP" evidence="3">
    <location>
        <begin position="37"/>
        <end position="149"/>
    </location>
</feature>
<dbReference type="RefSeq" id="WP_091548142.1">
    <property type="nucleotide sequence ID" value="NZ_FONY01000028.1"/>
</dbReference>
<dbReference type="PANTHER" id="PTHR11527">
    <property type="entry name" value="HEAT-SHOCK PROTEIN 20 FAMILY MEMBER"/>
    <property type="match status" value="1"/>
</dbReference>
<gene>
    <name evidence="4" type="ORF">SAMN04488541_102837</name>
</gene>
<dbReference type="InterPro" id="IPR031107">
    <property type="entry name" value="Small_HSP"/>
</dbReference>
<protein>
    <submittedName>
        <fullName evidence="4">HSP20 family protein</fullName>
    </submittedName>
</protein>
<comment type="similarity">
    <text evidence="1 2">Belongs to the small heat shock protein (HSP20) family.</text>
</comment>
<dbReference type="PROSITE" id="PS01031">
    <property type="entry name" value="SHSP"/>
    <property type="match status" value="1"/>
</dbReference>
<sequence length="149" mass="17268">MSYLGTTKNKTFERFSTDIDRFFEENRFLAHSPFRKSWLAKDEAATNLSRNEKGYNLQIALPGFDKDAVRVNIENGVLKISAVKSNYKEEEEEFIVKEFHQENLYRSFTLNDTIDEEGITAKMENGILLIFLPTKSPHEPTVSKNIEIK</sequence>
<dbReference type="InterPro" id="IPR008978">
    <property type="entry name" value="HSP20-like_chaperone"/>
</dbReference>
<reference evidence="4 5" key="1">
    <citation type="submission" date="2016-10" db="EMBL/GenBank/DDBJ databases">
        <authorList>
            <person name="de Groot N.N."/>
        </authorList>
    </citation>
    <scope>NUCLEOTIDE SEQUENCE [LARGE SCALE GENOMIC DNA]</scope>
    <source>
        <strain>GEY</strain>
        <strain evidence="5">DSM 9560</strain>
    </source>
</reference>
<keyword evidence="5" id="KW-1185">Reference proteome</keyword>
<dbReference type="AlphaFoldDB" id="A0A1I2I279"/>
<proteinExistence type="inferred from homology"/>
<evidence type="ECO:0000313" key="5">
    <source>
        <dbReference type="Proteomes" id="UP000199513"/>
    </source>
</evidence>
<dbReference type="SUPFAM" id="SSF49764">
    <property type="entry name" value="HSP20-like chaperones"/>
    <property type="match status" value="1"/>
</dbReference>
<dbReference type="Gene3D" id="2.60.40.790">
    <property type="match status" value="1"/>
</dbReference>
<dbReference type="CDD" id="cd06464">
    <property type="entry name" value="ACD_sHsps-like"/>
    <property type="match status" value="1"/>
</dbReference>
<dbReference type="Proteomes" id="UP000199513">
    <property type="component" value="Unassembled WGS sequence"/>
</dbReference>
<dbReference type="OrthoDB" id="954426at2"/>
<evidence type="ECO:0000313" key="4">
    <source>
        <dbReference type="EMBL" id="SFF36284.1"/>
    </source>
</evidence>
<accession>A0A1I2I279</accession>
<evidence type="ECO:0000256" key="2">
    <source>
        <dbReference type="RuleBase" id="RU003616"/>
    </source>
</evidence>